<evidence type="ECO:0000256" key="3">
    <source>
        <dbReference type="ARBA" id="ARBA00017359"/>
    </source>
</evidence>
<evidence type="ECO:0000256" key="6">
    <source>
        <dbReference type="ARBA" id="ARBA00023163"/>
    </source>
</evidence>
<keyword evidence="10" id="KW-1185">Reference proteome</keyword>
<reference evidence="10" key="1">
    <citation type="submission" date="2016-03" db="EMBL/GenBank/DDBJ databases">
        <authorList>
            <person name="Devillers Hugo."/>
        </authorList>
    </citation>
    <scope>NUCLEOTIDE SEQUENCE [LARGE SCALE GENOMIC DNA]</scope>
</reference>
<keyword evidence="6" id="KW-0804">Transcription</keyword>
<feature type="region of interest" description="Disordered" evidence="8">
    <location>
        <begin position="1"/>
        <end position="33"/>
    </location>
</feature>
<dbReference type="AlphaFoldDB" id="A0A1G4J6T3"/>
<evidence type="ECO:0000313" key="9">
    <source>
        <dbReference type="EMBL" id="SCU85550.1"/>
    </source>
</evidence>
<evidence type="ECO:0000256" key="4">
    <source>
        <dbReference type="ARBA" id="ARBA00022845"/>
    </source>
</evidence>
<evidence type="ECO:0000256" key="2">
    <source>
        <dbReference type="ARBA" id="ARBA00007273"/>
    </source>
</evidence>
<keyword evidence="4" id="KW-0810">Translation regulation</keyword>
<dbReference type="Proteomes" id="UP000191144">
    <property type="component" value="Chromosome D"/>
</dbReference>
<comment type="similarity">
    <text evidence="2">Belongs to the ETT1 family.</text>
</comment>
<dbReference type="GO" id="GO:0005634">
    <property type="term" value="C:nucleus"/>
    <property type="evidence" value="ECO:0007669"/>
    <property type="project" value="UniProtKB-SubCell"/>
</dbReference>
<evidence type="ECO:0000256" key="1">
    <source>
        <dbReference type="ARBA" id="ARBA00004123"/>
    </source>
</evidence>
<dbReference type="EMBL" id="LT598482">
    <property type="protein sequence ID" value="SCU85550.1"/>
    <property type="molecule type" value="Genomic_DNA"/>
</dbReference>
<keyword evidence="7" id="KW-0539">Nucleus</keyword>
<keyword evidence="5" id="KW-0805">Transcription regulation</keyword>
<dbReference type="Pfam" id="PF12753">
    <property type="entry name" value="Nro1"/>
    <property type="match status" value="1"/>
</dbReference>
<dbReference type="GO" id="GO:0006417">
    <property type="term" value="P:regulation of translation"/>
    <property type="evidence" value="ECO:0007669"/>
    <property type="project" value="UniProtKB-KW"/>
</dbReference>
<sequence length="423" mass="47626">MAKRTLGLGKQNKGLKKQKKSETPTPETTPAANQITVEVDENVDPDNELVQLKGLWKTYFDSDRSDELVLNGLVHECDRLLRNDGSAASPKTENDESVKPVELTDEFYAIFALALSELTIFKAGEEQDDETEAKKTEKSVSGFFDAALERCQSGLEKTPESSLLKLVHAKIALQRIPLQYISKLTVKNKNASELKLHELLEQAKQNLEIEAKYPELTFEVLQLFDDLLDIVENFGHEDDIDEGLDSDVEDELKEVKLSSKHPLYQIRNETSASYSFLREKLKSLLKLTKPETKLHRSIARRLGQLHLTAAEHPSRVFLQLTYENDENKKDIDGLTASEAQTEALGLVTDAVKYLEQASEDDEPQTWVDVAEALTDAGNLHDADSQEQEQCYAKAEKLLRKANKATHGKYQDVLDNLLVSKDDE</sequence>
<evidence type="ECO:0000256" key="5">
    <source>
        <dbReference type="ARBA" id="ARBA00023015"/>
    </source>
</evidence>
<gene>
    <name evidence="9" type="ORF">LAME_0D01794G</name>
</gene>
<evidence type="ECO:0000313" key="10">
    <source>
        <dbReference type="Proteomes" id="UP000191144"/>
    </source>
</evidence>
<dbReference type="OrthoDB" id="5598057at2759"/>
<accession>A0A1G4J6T3</accession>
<name>A0A1G4J6T3_9SACH</name>
<dbReference type="InterPro" id="IPR024318">
    <property type="entry name" value="Nro1/ETT1"/>
</dbReference>
<comment type="subcellular location">
    <subcellularLocation>
        <location evidence="1">Nucleus</location>
    </subcellularLocation>
</comment>
<proteinExistence type="inferred from homology"/>
<dbReference type="PANTHER" id="PTHR28290:SF1">
    <property type="entry name" value="ENHANCER OF TRANSLATION TERMINATION 1"/>
    <property type="match status" value="1"/>
</dbReference>
<organism evidence="9 10">
    <name type="scientific">Lachancea meyersii CBS 8951</name>
    <dbReference type="NCBI Taxonomy" id="1266667"/>
    <lineage>
        <taxon>Eukaryota</taxon>
        <taxon>Fungi</taxon>
        <taxon>Dikarya</taxon>
        <taxon>Ascomycota</taxon>
        <taxon>Saccharomycotina</taxon>
        <taxon>Saccharomycetes</taxon>
        <taxon>Saccharomycetales</taxon>
        <taxon>Saccharomycetaceae</taxon>
        <taxon>Lachancea</taxon>
    </lineage>
</organism>
<evidence type="ECO:0000256" key="7">
    <source>
        <dbReference type="ARBA" id="ARBA00023242"/>
    </source>
</evidence>
<evidence type="ECO:0000256" key="8">
    <source>
        <dbReference type="SAM" id="MobiDB-lite"/>
    </source>
</evidence>
<dbReference type="PANTHER" id="PTHR28290">
    <property type="entry name" value="ENHANCER OF TRANSLATION TERMINATION 1"/>
    <property type="match status" value="1"/>
</dbReference>
<protein>
    <recommendedName>
        <fullName evidence="3">Enhancer of translation termination 1</fullName>
    </recommendedName>
</protein>
<feature type="compositionally biased region" description="Low complexity" evidence="8">
    <location>
        <begin position="1"/>
        <end position="12"/>
    </location>
</feature>
<dbReference type="GO" id="GO:2000640">
    <property type="term" value="P:positive regulation of SREBP signaling pathway"/>
    <property type="evidence" value="ECO:0007669"/>
    <property type="project" value="TreeGrafter"/>
</dbReference>